<dbReference type="InParanoid" id="D8TM13"/>
<protein>
    <submittedName>
        <fullName evidence="2">Uncharacterized protein</fullName>
    </submittedName>
</protein>
<proteinExistence type="predicted"/>
<dbReference type="EMBL" id="GL378327">
    <property type="protein sequence ID" value="EFJ51559.1"/>
    <property type="molecule type" value="Genomic_DNA"/>
</dbReference>
<dbReference type="Proteomes" id="UP000001058">
    <property type="component" value="Unassembled WGS sequence"/>
</dbReference>
<dbReference type="KEGG" id="vcn:VOLCADRAFT_87703"/>
<dbReference type="RefSeq" id="XP_002947511.1">
    <property type="nucleotide sequence ID" value="XM_002947465.1"/>
</dbReference>
<dbReference type="GeneID" id="9620474"/>
<sequence>MNIHLRKDGTHVLWWHQKLLQLFDILAFATRHMSAEQFCARLVANWEQNGCCKPDSVFLSSLRKRFRQALVAYHYLQGLVDDFPKSLPGGPSGALNGCSCCGDAVCNQCRRAATVEADDGAAGGSGGEQLPPPETSK</sequence>
<accession>D8TM13</accession>
<feature type="region of interest" description="Disordered" evidence="1">
    <location>
        <begin position="118"/>
        <end position="137"/>
    </location>
</feature>
<dbReference type="AlphaFoldDB" id="D8TM13"/>
<organism evidence="3">
    <name type="scientific">Volvox carteri f. nagariensis</name>
    <dbReference type="NCBI Taxonomy" id="3068"/>
    <lineage>
        <taxon>Eukaryota</taxon>
        <taxon>Viridiplantae</taxon>
        <taxon>Chlorophyta</taxon>
        <taxon>core chlorophytes</taxon>
        <taxon>Chlorophyceae</taxon>
        <taxon>CS clade</taxon>
        <taxon>Chlamydomonadales</taxon>
        <taxon>Volvocaceae</taxon>
        <taxon>Volvox</taxon>
    </lineage>
</organism>
<evidence type="ECO:0000313" key="2">
    <source>
        <dbReference type="EMBL" id="EFJ51559.1"/>
    </source>
</evidence>
<reference evidence="2 3" key="1">
    <citation type="journal article" date="2010" name="Science">
        <title>Genomic analysis of organismal complexity in the multicellular green alga Volvox carteri.</title>
        <authorList>
            <person name="Prochnik S.E."/>
            <person name="Umen J."/>
            <person name="Nedelcu A.M."/>
            <person name="Hallmann A."/>
            <person name="Miller S.M."/>
            <person name="Nishii I."/>
            <person name="Ferris P."/>
            <person name="Kuo A."/>
            <person name="Mitros T."/>
            <person name="Fritz-Laylin L.K."/>
            <person name="Hellsten U."/>
            <person name="Chapman J."/>
            <person name="Simakov O."/>
            <person name="Rensing S.A."/>
            <person name="Terry A."/>
            <person name="Pangilinan J."/>
            <person name="Kapitonov V."/>
            <person name="Jurka J."/>
            <person name="Salamov A."/>
            <person name="Shapiro H."/>
            <person name="Schmutz J."/>
            <person name="Grimwood J."/>
            <person name="Lindquist E."/>
            <person name="Lucas S."/>
            <person name="Grigoriev I.V."/>
            <person name="Schmitt R."/>
            <person name="Kirk D."/>
            <person name="Rokhsar D.S."/>
        </authorList>
    </citation>
    <scope>NUCLEOTIDE SEQUENCE [LARGE SCALE GENOMIC DNA]</scope>
    <source>
        <strain evidence="3">f. Nagariensis / Eve</strain>
    </source>
</reference>
<name>D8TM13_VOLCA</name>
<gene>
    <name evidence="2" type="ORF">VOLCADRAFT_87703</name>
</gene>
<evidence type="ECO:0000256" key="1">
    <source>
        <dbReference type="SAM" id="MobiDB-lite"/>
    </source>
</evidence>
<keyword evidence="3" id="KW-1185">Reference proteome</keyword>
<evidence type="ECO:0000313" key="3">
    <source>
        <dbReference type="Proteomes" id="UP000001058"/>
    </source>
</evidence>